<dbReference type="Proteomes" id="UP000479710">
    <property type="component" value="Unassembled WGS sequence"/>
</dbReference>
<reference evidence="1 2" key="1">
    <citation type="submission" date="2019-11" db="EMBL/GenBank/DDBJ databases">
        <title>Whole genome sequence of Oryza granulata.</title>
        <authorList>
            <person name="Li W."/>
        </authorList>
    </citation>
    <scope>NUCLEOTIDE SEQUENCE [LARGE SCALE GENOMIC DNA]</scope>
    <source>
        <strain evidence="2">cv. Menghai</strain>
        <tissue evidence="1">Leaf</tissue>
    </source>
</reference>
<sequence>MAMAITAIWTLASGHSSNCTDVRPCQTALTTVEKPLMLHVAELVPKHLGRKDQEAGACYQFFSCRLCKILVK</sequence>
<accession>A0A6G1BYE4</accession>
<protein>
    <submittedName>
        <fullName evidence="1">Uncharacterized protein</fullName>
    </submittedName>
</protein>
<gene>
    <name evidence="1" type="ORF">E2562_019568</name>
</gene>
<name>A0A6G1BYE4_9ORYZ</name>
<comment type="caution">
    <text evidence="1">The sequence shown here is derived from an EMBL/GenBank/DDBJ whole genome shotgun (WGS) entry which is preliminary data.</text>
</comment>
<evidence type="ECO:0000313" key="2">
    <source>
        <dbReference type="Proteomes" id="UP000479710"/>
    </source>
</evidence>
<evidence type="ECO:0000313" key="1">
    <source>
        <dbReference type="EMBL" id="KAF0892912.1"/>
    </source>
</evidence>
<keyword evidence="2" id="KW-1185">Reference proteome</keyword>
<proteinExistence type="predicted"/>
<dbReference type="AlphaFoldDB" id="A0A6G1BYE4"/>
<dbReference type="EMBL" id="SPHZ02000011">
    <property type="protein sequence ID" value="KAF0892912.1"/>
    <property type="molecule type" value="Genomic_DNA"/>
</dbReference>
<organism evidence="1 2">
    <name type="scientific">Oryza meyeriana var. granulata</name>
    <dbReference type="NCBI Taxonomy" id="110450"/>
    <lineage>
        <taxon>Eukaryota</taxon>
        <taxon>Viridiplantae</taxon>
        <taxon>Streptophyta</taxon>
        <taxon>Embryophyta</taxon>
        <taxon>Tracheophyta</taxon>
        <taxon>Spermatophyta</taxon>
        <taxon>Magnoliopsida</taxon>
        <taxon>Liliopsida</taxon>
        <taxon>Poales</taxon>
        <taxon>Poaceae</taxon>
        <taxon>BOP clade</taxon>
        <taxon>Oryzoideae</taxon>
        <taxon>Oryzeae</taxon>
        <taxon>Oryzinae</taxon>
        <taxon>Oryza</taxon>
        <taxon>Oryza meyeriana</taxon>
    </lineage>
</organism>